<evidence type="ECO:0000256" key="1">
    <source>
        <dbReference type="SAM" id="Phobius"/>
    </source>
</evidence>
<evidence type="ECO:0000313" key="3">
    <source>
        <dbReference type="EMBL" id="CAB4171338.1"/>
    </source>
</evidence>
<reference evidence="2" key="1">
    <citation type="submission" date="2020-04" db="EMBL/GenBank/DDBJ databases">
        <authorList>
            <person name="Chiriac C."/>
            <person name="Salcher M."/>
            <person name="Ghai R."/>
            <person name="Kavagutti S V."/>
        </authorList>
    </citation>
    <scope>NUCLEOTIDE SEQUENCE</scope>
</reference>
<dbReference type="EMBL" id="LR797406">
    <property type="protein sequence ID" value="CAB4214540.1"/>
    <property type="molecule type" value="Genomic_DNA"/>
</dbReference>
<keyword evidence="1" id="KW-0812">Transmembrane</keyword>
<evidence type="ECO:0000313" key="2">
    <source>
        <dbReference type="EMBL" id="CAB4164547.1"/>
    </source>
</evidence>
<gene>
    <name evidence="4" type="ORF">UFOVP1453_44</name>
    <name evidence="2" type="ORF">UFOVP832_39</name>
    <name evidence="3" type="ORF">UFOVP919_35</name>
</gene>
<keyword evidence="1" id="KW-0472">Membrane</keyword>
<dbReference type="EMBL" id="LR796767">
    <property type="protein sequence ID" value="CAB4164547.1"/>
    <property type="molecule type" value="Genomic_DNA"/>
</dbReference>
<dbReference type="EMBL" id="LR796862">
    <property type="protein sequence ID" value="CAB4171338.1"/>
    <property type="molecule type" value="Genomic_DNA"/>
</dbReference>
<feature type="transmembrane region" description="Helical" evidence="1">
    <location>
        <begin position="26"/>
        <end position="44"/>
    </location>
</feature>
<proteinExistence type="predicted"/>
<accession>A0A6J5NZS7</accession>
<name>A0A6J5NZS7_9CAUD</name>
<sequence>MSENKLEDLPVESAKEVAGKAIGKHGLVYITIIVAMGVGASIVLEEGKMAAVMGLLGASLTALISMLNSVAGANPKQEKPEFEIMKELIARLDGMADRDPMSVQIEGDKITVRKGDNETIMGRK</sequence>
<organism evidence="2">
    <name type="scientific">uncultured Caudovirales phage</name>
    <dbReference type="NCBI Taxonomy" id="2100421"/>
    <lineage>
        <taxon>Viruses</taxon>
        <taxon>Duplodnaviria</taxon>
        <taxon>Heunggongvirae</taxon>
        <taxon>Uroviricota</taxon>
        <taxon>Caudoviricetes</taxon>
        <taxon>Peduoviridae</taxon>
        <taxon>Maltschvirus</taxon>
        <taxon>Maltschvirus maltsch</taxon>
    </lineage>
</organism>
<feature type="transmembrane region" description="Helical" evidence="1">
    <location>
        <begin position="50"/>
        <end position="71"/>
    </location>
</feature>
<protein>
    <submittedName>
        <fullName evidence="2">Uncharacterized protein</fullName>
    </submittedName>
</protein>
<evidence type="ECO:0000313" key="4">
    <source>
        <dbReference type="EMBL" id="CAB4214540.1"/>
    </source>
</evidence>
<keyword evidence="1" id="KW-1133">Transmembrane helix</keyword>